<evidence type="ECO:0000256" key="6">
    <source>
        <dbReference type="RuleBase" id="RU363053"/>
    </source>
</evidence>
<feature type="transmembrane region" description="Helical" evidence="6">
    <location>
        <begin position="215"/>
        <end position="235"/>
    </location>
</feature>
<dbReference type="GO" id="GO:0016020">
    <property type="term" value="C:membrane"/>
    <property type="evidence" value="ECO:0007669"/>
    <property type="project" value="UniProtKB-SubCell"/>
</dbReference>
<gene>
    <name evidence="7" type="ORF">Nepgr_005012</name>
</gene>
<evidence type="ECO:0000256" key="1">
    <source>
        <dbReference type="ARBA" id="ARBA00004141"/>
    </source>
</evidence>
<evidence type="ECO:0000256" key="5">
    <source>
        <dbReference type="ARBA" id="ARBA00023136"/>
    </source>
</evidence>
<dbReference type="GO" id="GO:0005737">
    <property type="term" value="C:cytoplasm"/>
    <property type="evidence" value="ECO:0007669"/>
    <property type="project" value="TreeGrafter"/>
</dbReference>
<evidence type="ECO:0000313" key="7">
    <source>
        <dbReference type="EMBL" id="GMH03173.1"/>
    </source>
</evidence>
<evidence type="ECO:0008006" key="9">
    <source>
        <dbReference type="Google" id="ProtNLM"/>
    </source>
</evidence>
<dbReference type="AlphaFoldDB" id="A0AAD3S2E6"/>
<dbReference type="PANTHER" id="PTHR11266">
    <property type="entry name" value="PEROXISOMAL MEMBRANE PROTEIN 2, PXMP2 MPV17"/>
    <property type="match status" value="1"/>
</dbReference>
<keyword evidence="4 6" id="KW-1133">Transmembrane helix</keyword>
<sequence>MLFSVARNLTKCGSSFQISKQHGTVESDVWIEAPFLTALRQHQHQRRRAYANLTSHLAKTSNSKFSPRFYSNSSVSTSPKIGFFKWYLRMLETRPLITKCLSSSLIYTLADITSQLITLPSYDSFDSTRTLRISAYGMLIMGPSQHLWFNFVSRILTQSDVFTTLKKIVMGQVIGPCEGGDEIVARLKRDLLPTVKNGLMYWPMCDFLMFKFVPVYLQPLVNSSFVYLWIIYLTYMANLKKVDAS</sequence>
<proteinExistence type="inferred from homology"/>
<dbReference type="Pfam" id="PF04117">
    <property type="entry name" value="Mpv17_PMP22"/>
    <property type="match status" value="1"/>
</dbReference>
<protein>
    <recommendedName>
        <fullName evidence="9">PXMP2/4 family protein 4</fullName>
    </recommendedName>
</protein>
<accession>A0AAD3S2E6</accession>
<comment type="caution">
    <text evidence="7">The sequence shown here is derived from an EMBL/GenBank/DDBJ whole genome shotgun (WGS) entry which is preliminary data.</text>
</comment>
<dbReference type="EMBL" id="BSYO01000004">
    <property type="protein sequence ID" value="GMH03173.1"/>
    <property type="molecule type" value="Genomic_DNA"/>
</dbReference>
<evidence type="ECO:0000256" key="4">
    <source>
        <dbReference type="ARBA" id="ARBA00022989"/>
    </source>
</evidence>
<dbReference type="InterPro" id="IPR007248">
    <property type="entry name" value="Mpv17_PMP22"/>
</dbReference>
<comment type="similarity">
    <text evidence="2 6">Belongs to the peroxisomal membrane protein PXMP2/4 family.</text>
</comment>
<evidence type="ECO:0000313" key="8">
    <source>
        <dbReference type="Proteomes" id="UP001279734"/>
    </source>
</evidence>
<reference evidence="7" key="1">
    <citation type="submission" date="2023-05" db="EMBL/GenBank/DDBJ databases">
        <title>Nepenthes gracilis genome sequencing.</title>
        <authorList>
            <person name="Fukushima K."/>
        </authorList>
    </citation>
    <scope>NUCLEOTIDE SEQUENCE</scope>
    <source>
        <strain evidence="7">SING2019-196</strain>
    </source>
</reference>
<keyword evidence="8" id="KW-1185">Reference proteome</keyword>
<comment type="caution">
    <text evidence="6">Lacks conserved residue(s) required for the propagation of feature annotation.</text>
</comment>
<dbReference type="PANTHER" id="PTHR11266:SF88">
    <property type="entry name" value="PROTEIN SYM1-LIKE"/>
    <property type="match status" value="1"/>
</dbReference>
<dbReference type="Proteomes" id="UP001279734">
    <property type="component" value="Unassembled WGS sequence"/>
</dbReference>
<evidence type="ECO:0000256" key="2">
    <source>
        <dbReference type="ARBA" id="ARBA00006824"/>
    </source>
</evidence>
<comment type="subcellular location">
    <subcellularLocation>
        <location evidence="1">Membrane</location>
        <topology evidence="1">Multi-pass membrane protein</topology>
    </subcellularLocation>
</comment>
<name>A0AAD3S2E6_NEPGR</name>
<evidence type="ECO:0000256" key="3">
    <source>
        <dbReference type="ARBA" id="ARBA00022692"/>
    </source>
</evidence>
<organism evidence="7 8">
    <name type="scientific">Nepenthes gracilis</name>
    <name type="common">Slender pitcher plant</name>
    <dbReference type="NCBI Taxonomy" id="150966"/>
    <lineage>
        <taxon>Eukaryota</taxon>
        <taxon>Viridiplantae</taxon>
        <taxon>Streptophyta</taxon>
        <taxon>Embryophyta</taxon>
        <taxon>Tracheophyta</taxon>
        <taxon>Spermatophyta</taxon>
        <taxon>Magnoliopsida</taxon>
        <taxon>eudicotyledons</taxon>
        <taxon>Gunneridae</taxon>
        <taxon>Pentapetalae</taxon>
        <taxon>Caryophyllales</taxon>
        <taxon>Nepenthaceae</taxon>
        <taxon>Nepenthes</taxon>
    </lineage>
</organism>
<keyword evidence="5 6" id="KW-0472">Membrane</keyword>
<keyword evidence="3 6" id="KW-0812">Transmembrane</keyword>